<evidence type="ECO:0000256" key="3">
    <source>
        <dbReference type="ARBA" id="ARBA00022771"/>
    </source>
</evidence>
<proteinExistence type="inferred from homology"/>
<organism evidence="6 7">
    <name type="scientific">Meganyctiphanes norvegica</name>
    <name type="common">Northern krill</name>
    <name type="synonym">Thysanopoda norvegica</name>
    <dbReference type="NCBI Taxonomy" id="48144"/>
    <lineage>
        <taxon>Eukaryota</taxon>
        <taxon>Metazoa</taxon>
        <taxon>Ecdysozoa</taxon>
        <taxon>Arthropoda</taxon>
        <taxon>Crustacea</taxon>
        <taxon>Multicrustacea</taxon>
        <taxon>Malacostraca</taxon>
        <taxon>Eumalacostraca</taxon>
        <taxon>Eucarida</taxon>
        <taxon>Euphausiacea</taxon>
        <taxon>Euphausiidae</taxon>
        <taxon>Meganyctiphanes</taxon>
    </lineage>
</organism>
<dbReference type="Proteomes" id="UP001497623">
    <property type="component" value="Unassembled WGS sequence"/>
</dbReference>
<protein>
    <submittedName>
        <fullName evidence="6">Uncharacterized protein</fullName>
    </submittedName>
</protein>
<evidence type="ECO:0000256" key="2">
    <source>
        <dbReference type="ARBA" id="ARBA00022723"/>
    </source>
</evidence>
<dbReference type="InterPro" id="IPR012340">
    <property type="entry name" value="NA-bd_OB-fold"/>
</dbReference>
<dbReference type="EMBL" id="CAXKWB010010595">
    <property type="protein sequence ID" value="CAL4098569.1"/>
    <property type="molecule type" value="Genomic_DNA"/>
</dbReference>
<feature type="non-terminal residue" evidence="6">
    <location>
        <position position="135"/>
    </location>
</feature>
<dbReference type="GO" id="GO:0003677">
    <property type="term" value="F:DNA binding"/>
    <property type="evidence" value="ECO:0007669"/>
    <property type="project" value="UniProtKB-KW"/>
</dbReference>
<dbReference type="FunFam" id="2.40.50.140:FF:000041">
    <property type="entry name" value="Replication protein A subunit"/>
    <property type="match status" value="1"/>
</dbReference>
<dbReference type="SUPFAM" id="SSF50249">
    <property type="entry name" value="Nucleic acid-binding proteins"/>
    <property type="match status" value="1"/>
</dbReference>
<keyword evidence="2" id="KW-0479">Metal-binding</keyword>
<evidence type="ECO:0000313" key="6">
    <source>
        <dbReference type="EMBL" id="CAL4098569.1"/>
    </source>
</evidence>
<accession>A0AAV2QTZ5</accession>
<evidence type="ECO:0000256" key="5">
    <source>
        <dbReference type="ARBA" id="ARBA00023125"/>
    </source>
</evidence>
<keyword evidence="3" id="KW-0863">Zinc-finger</keyword>
<keyword evidence="5" id="KW-0238">DNA-binding</keyword>
<dbReference type="AlphaFoldDB" id="A0AAV2QTZ5"/>
<evidence type="ECO:0000256" key="4">
    <source>
        <dbReference type="ARBA" id="ARBA00022833"/>
    </source>
</evidence>
<dbReference type="Gene3D" id="2.40.50.140">
    <property type="entry name" value="Nucleic acid-binding proteins"/>
    <property type="match status" value="1"/>
</dbReference>
<sequence>MDIMASNVEKIATLTPSHKNWNFDFNINAVVVRKSSVRSYRNRKTGKLIRKYFTVRLKDKSGEIEAVFYNEHVNKYYKIMHMHHKYNIKNGHIKENRKRYRYKLFVTHYTEIESLTIGIEHYFKIKKPNICNNKK</sequence>
<dbReference type="GO" id="GO:0008270">
    <property type="term" value="F:zinc ion binding"/>
    <property type="evidence" value="ECO:0007669"/>
    <property type="project" value="UniProtKB-KW"/>
</dbReference>
<name>A0AAV2QTZ5_MEGNR</name>
<comment type="similarity">
    <text evidence="1">Belongs to the replication factor A protein 1 family.</text>
</comment>
<comment type="caution">
    <text evidence="6">The sequence shown here is derived from an EMBL/GenBank/DDBJ whole genome shotgun (WGS) entry which is preliminary data.</text>
</comment>
<gene>
    <name evidence="6" type="ORF">MNOR_LOCUS16261</name>
</gene>
<evidence type="ECO:0000256" key="1">
    <source>
        <dbReference type="ARBA" id="ARBA00005690"/>
    </source>
</evidence>
<keyword evidence="4" id="KW-0862">Zinc</keyword>
<evidence type="ECO:0000313" key="7">
    <source>
        <dbReference type="Proteomes" id="UP001497623"/>
    </source>
</evidence>
<reference evidence="6 7" key="1">
    <citation type="submission" date="2024-05" db="EMBL/GenBank/DDBJ databases">
        <authorList>
            <person name="Wallberg A."/>
        </authorList>
    </citation>
    <scope>NUCLEOTIDE SEQUENCE [LARGE SCALE GENOMIC DNA]</scope>
</reference>
<keyword evidence="7" id="KW-1185">Reference proteome</keyword>